<name>A0ABU8W4N3_9BURK</name>
<evidence type="ECO:0000256" key="1">
    <source>
        <dbReference type="ARBA" id="ARBA00007673"/>
    </source>
</evidence>
<dbReference type="RefSeq" id="WP_340366024.1">
    <property type="nucleotide sequence ID" value="NZ_JBBKZV010000018.1"/>
</dbReference>
<dbReference type="Proteomes" id="UP001363010">
    <property type="component" value="Unassembled WGS sequence"/>
</dbReference>
<dbReference type="PANTHER" id="PTHR43709:SF3">
    <property type="entry name" value="ISOMERASE YBHH-RELATED"/>
    <property type="match status" value="1"/>
</dbReference>
<dbReference type="PANTHER" id="PTHR43709">
    <property type="entry name" value="ACONITATE ISOMERASE-RELATED"/>
    <property type="match status" value="1"/>
</dbReference>
<comment type="caution">
    <text evidence="3">The sequence shown here is derived from an EMBL/GenBank/DDBJ whole genome shotgun (WGS) entry which is preliminary data.</text>
</comment>
<dbReference type="NCBIfam" id="NF033377">
    <property type="entry name" value="OMA_tautomer"/>
    <property type="match status" value="1"/>
</dbReference>
<dbReference type="SUPFAM" id="SSF54506">
    <property type="entry name" value="Diaminopimelate epimerase-like"/>
    <property type="match status" value="2"/>
</dbReference>
<dbReference type="GO" id="GO:0016853">
    <property type="term" value="F:isomerase activity"/>
    <property type="evidence" value="ECO:0007669"/>
    <property type="project" value="UniProtKB-KW"/>
</dbReference>
<evidence type="ECO:0000313" key="3">
    <source>
        <dbReference type="EMBL" id="MEJ8824997.1"/>
    </source>
</evidence>
<evidence type="ECO:0000313" key="4">
    <source>
        <dbReference type="Proteomes" id="UP001363010"/>
    </source>
</evidence>
<gene>
    <name evidence="3" type="ORF">WKW80_23705</name>
</gene>
<keyword evidence="2 3" id="KW-0413">Isomerase</keyword>
<dbReference type="Gene3D" id="3.10.310.10">
    <property type="entry name" value="Diaminopimelate Epimerase, Chain A, domain 1"/>
    <property type="match status" value="2"/>
</dbReference>
<sequence length="377" mass="39085">MPPSTDSTLHGVPCVLMRGGTSKAAFFLADDLPAGAIERDRVLLAAMGFPDAKQIDGIGGGNPLTTKIAIVSRSSDARADVDYLFGQVVAAESRIDYAPTCGNILSAVGPFAVDQGLVSAQDGQTTVRIRMVNTASYCDAVLQTPGKRMRYDGSTQISGVPGTAAPIELRFSDILGSSCGALLPTGHACDSIDGVAVTCIDNGMPVVLMRAADLDCTGYESPAELDANATLKARIESIRLKAGALMGLGDVTNKVVPKMTLVSPALDGGTLNTRTFIPKRCHDAIGVLCAVSVASACIFPEAVTAGFALRPHAPLHDIAVEHPTGEFTVRLTTEQATGVITGAALLRTARALFRGEVLVNVDLSPTHDKTEATGVPA</sequence>
<reference evidence="3 4" key="1">
    <citation type="submission" date="2024-03" db="EMBL/GenBank/DDBJ databases">
        <title>Novel species of the genus Variovorax.</title>
        <authorList>
            <person name="Liu Q."/>
            <person name="Xin Y.-H."/>
        </authorList>
    </citation>
    <scope>NUCLEOTIDE SEQUENCE [LARGE SCALE GENOMIC DNA]</scope>
    <source>
        <strain evidence="3 4">KACC 18501</strain>
    </source>
</reference>
<comment type="similarity">
    <text evidence="1">Belongs to the PrpF family.</text>
</comment>
<keyword evidence="4" id="KW-1185">Reference proteome</keyword>
<accession>A0ABU8W4N3</accession>
<dbReference type="Pfam" id="PF04303">
    <property type="entry name" value="PrpF"/>
    <property type="match status" value="1"/>
</dbReference>
<protein>
    <submittedName>
        <fullName evidence="3">4-oxalomesaconate tautomerase</fullName>
        <ecNumber evidence="3">5.3.2.8</ecNumber>
    </submittedName>
</protein>
<dbReference type="EMBL" id="JBBKZV010000018">
    <property type="protein sequence ID" value="MEJ8824997.1"/>
    <property type="molecule type" value="Genomic_DNA"/>
</dbReference>
<dbReference type="InterPro" id="IPR047687">
    <property type="entry name" value="OMA_tautomer-like"/>
</dbReference>
<dbReference type="InterPro" id="IPR007400">
    <property type="entry name" value="PrpF-like"/>
</dbReference>
<dbReference type="EC" id="5.3.2.8" evidence="3"/>
<organism evidence="3 4">
    <name type="scientific">Variovorax humicola</name>
    <dbReference type="NCBI Taxonomy" id="1769758"/>
    <lineage>
        <taxon>Bacteria</taxon>
        <taxon>Pseudomonadati</taxon>
        <taxon>Pseudomonadota</taxon>
        <taxon>Betaproteobacteria</taxon>
        <taxon>Burkholderiales</taxon>
        <taxon>Comamonadaceae</taxon>
        <taxon>Variovorax</taxon>
    </lineage>
</organism>
<evidence type="ECO:0000256" key="2">
    <source>
        <dbReference type="ARBA" id="ARBA00023235"/>
    </source>
</evidence>
<proteinExistence type="inferred from homology"/>